<dbReference type="AlphaFoldDB" id="F8B0T6"/>
<dbReference type="Pfam" id="PF01743">
    <property type="entry name" value="PolyA_pol"/>
    <property type="match status" value="1"/>
</dbReference>
<accession>F8B0T6</accession>
<dbReference type="Pfam" id="PF01966">
    <property type="entry name" value="HD"/>
    <property type="match status" value="1"/>
</dbReference>
<dbReference type="GO" id="GO:0003723">
    <property type="term" value="F:RNA binding"/>
    <property type="evidence" value="ECO:0007669"/>
    <property type="project" value="UniProtKB-KW"/>
</dbReference>
<evidence type="ECO:0000256" key="8">
    <source>
        <dbReference type="ARBA" id="ARBA00022840"/>
    </source>
</evidence>
<dbReference type="STRING" id="656024.FsymDg_4534"/>
<keyword evidence="5" id="KW-0479">Metal-binding</keyword>
<keyword evidence="8" id="KW-0067">ATP-binding</keyword>
<evidence type="ECO:0000313" key="14">
    <source>
        <dbReference type="EMBL" id="AEH11782.1"/>
    </source>
</evidence>
<feature type="region of interest" description="Disordered" evidence="12">
    <location>
        <begin position="498"/>
        <end position="539"/>
    </location>
</feature>
<dbReference type="RefSeq" id="WP_013875625.1">
    <property type="nucleotide sequence ID" value="NC_015656.1"/>
</dbReference>
<sequence length="539" mass="58175">MICLDNPRDSAERAVSALLKVPPAADALGRVFADAGYSLYLVGGSVRDALLGRSGPSDADLDFATDARPEQILDIARAWADGVWEAGIAFGTVGLVRSGVRFEVTTYRTEAYDRTSRNPTVAYGDTLEGDLVRRDFTVNAMAVSVPGHEFIDLFGGLGDLARKVLRTPGSPEASFDDDPLRILRAARFEAQLGLVPVPELVAAMRSRTPRLKIVSVERIRDELRKLMVAADPVAGLTRLVDVGVADIVLPELPALRMEIDEHHQHKDVYAHTLTVLRQAIALEDPPPSGGPDALKDPPPSGGPDEVLRWAALLHDIGKPRTRRHAPGGGVSFHHHEVVGRDMTRKRLAALRFPKDVADAITLLVFLHLRFHGYGRGEWTDAAVRRYVHDAGPQLSRLHKLVRSDCTTRNRRKAEMLAATYDALEERIARLAEQEEIAAIRPELSGDDIMALLGLTPGRLVGQARAHMLDFRFEAGLVGRAAAEAELFRWARANNVPIPGESPAPVSVSASASASEAGPAVEAGPNPGAQPGPAPGPARP</sequence>
<dbReference type="KEGG" id="fsy:FsymDg_4534"/>
<dbReference type="SUPFAM" id="SSF81301">
    <property type="entry name" value="Nucleotidyltransferase"/>
    <property type="match status" value="1"/>
</dbReference>
<evidence type="ECO:0000256" key="6">
    <source>
        <dbReference type="ARBA" id="ARBA00022741"/>
    </source>
</evidence>
<evidence type="ECO:0000256" key="3">
    <source>
        <dbReference type="ARBA" id="ARBA00022694"/>
    </source>
</evidence>
<evidence type="ECO:0000256" key="1">
    <source>
        <dbReference type="ARBA" id="ARBA00001946"/>
    </source>
</evidence>
<dbReference type="CDD" id="cd05398">
    <property type="entry name" value="NT_ClassII-CCAase"/>
    <property type="match status" value="1"/>
</dbReference>
<evidence type="ECO:0000256" key="9">
    <source>
        <dbReference type="ARBA" id="ARBA00022842"/>
    </source>
</evidence>
<gene>
    <name evidence="14" type="ordered locus">FsymDg_4534</name>
</gene>
<dbReference type="InterPro" id="IPR006675">
    <property type="entry name" value="HDIG_dom"/>
</dbReference>
<keyword evidence="2 14" id="KW-0808">Transferase</keyword>
<dbReference type="PANTHER" id="PTHR47545">
    <property type="entry name" value="MULTIFUNCTIONAL CCA PROTEIN"/>
    <property type="match status" value="1"/>
</dbReference>
<feature type="region of interest" description="Disordered" evidence="12">
    <location>
        <begin position="282"/>
        <end position="301"/>
    </location>
</feature>
<reference evidence="14 15" key="1">
    <citation type="submission" date="2011-05" db="EMBL/GenBank/DDBJ databases">
        <title>Complete sequence of chromosome of Frankia symbiont of Datisca glomerata.</title>
        <authorList>
            <consortium name="US DOE Joint Genome Institute"/>
            <person name="Lucas S."/>
            <person name="Han J."/>
            <person name="Lapidus A."/>
            <person name="Cheng J.-F."/>
            <person name="Goodwin L."/>
            <person name="Pitluck S."/>
            <person name="Peters L."/>
            <person name="Mikhailova N."/>
            <person name="Chertkov O."/>
            <person name="Teshima H."/>
            <person name="Han C."/>
            <person name="Tapia R."/>
            <person name="Land M."/>
            <person name="Hauser L."/>
            <person name="Kyrpides N."/>
            <person name="Ivanova N."/>
            <person name="Pagani I."/>
            <person name="Berry A."/>
            <person name="Pawlowski K."/>
            <person name="Persson T."/>
            <person name="Vanden Heuvel B."/>
            <person name="Benson D."/>
            <person name="Woyke T."/>
        </authorList>
    </citation>
    <scope>NUCLEOTIDE SEQUENCE [LARGE SCALE GENOMIC DNA]</scope>
    <source>
        <strain evidence="15">4085684</strain>
    </source>
</reference>
<dbReference type="InterPro" id="IPR050124">
    <property type="entry name" value="tRNA_CCA-adding_enzyme"/>
</dbReference>
<evidence type="ECO:0000256" key="7">
    <source>
        <dbReference type="ARBA" id="ARBA00022800"/>
    </source>
</evidence>
<dbReference type="SUPFAM" id="SSF81891">
    <property type="entry name" value="Poly A polymerase C-terminal region-like"/>
    <property type="match status" value="1"/>
</dbReference>
<comment type="cofactor">
    <cofactor evidence="1">
        <name>Mg(2+)</name>
        <dbReference type="ChEBI" id="CHEBI:18420"/>
    </cofactor>
</comment>
<keyword evidence="3" id="KW-0819">tRNA processing</keyword>
<evidence type="ECO:0000313" key="15">
    <source>
        <dbReference type="Proteomes" id="UP000001549"/>
    </source>
</evidence>
<dbReference type="InterPro" id="IPR032828">
    <property type="entry name" value="PolyA_RNA-bd"/>
</dbReference>
<dbReference type="InterPro" id="IPR003607">
    <property type="entry name" value="HD/PDEase_dom"/>
</dbReference>
<feature type="coiled-coil region" evidence="11">
    <location>
        <begin position="413"/>
        <end position="440"/>
    </location>
</feature>
<organism evidence="14 15">
    <name type="scientific">Candidatus Protofrankia datiscae</name>
    <dbReference type="NCBI Taxonomy" id="2716812"/>
    <lineage>
        <taxon>Bacteria</taxon>
        <taxon>Bacillati</taxon>
        <taxon>Actinomycetota</taxon>
        <taxon>Actinomycetes</taxon>
        <taxon>Frankiales</taxon>
        <taxon>Frankiaceae</taxon>
        <taxon>Protofrankia</taxon>
    </lineage>
</organism>
<dbReference type="Pfam" id="PF12627">
    <property type="entry name" value="PolyA_pol_RNAbd"/>
    <property type="match status" value="1"/>
</dbReference>
<keyword evidence="10" id="KW-0694">RNA-binding</keyword>
<keyword evidence="9" id="KW-0460">Magnesium</keyword>
<keyword evidence="14" id="KW-0378">Hydrolase</keyword>
<keyword evidence="15" id="KW-1185">Reference proteome</keyword>
<keyword evidence="11" id="KW-0175">Coiled coil</keyword>
<keyword evidence="4 14" id="KW-0548">Nucleotidyltransferase</keyword>
<dbReference type="GO" id="GO:0042245">
    <property type="term" value="P:RNA repair"/>
    <property type="evidence" value="ECO:0007669"/>
    <property type="project" value="UniProtKB-KW"/>
</dbReference>
<dbReference type="GO" id="GO:0016787">
    <property type="term" value="F:hydrolase activity"/>
    <property type="evidence" value="ECO:0007669"/>
    <property type="project" value="UniProtKB-KW"/>
</dbReference>
<dbReference type="eggNOG" id="COG0617">
    <property type="taxonomic scope" value="Bacteria"/>
</dbReference>
<dbReference type="InterPro" id="IPR014065">
    <property type="entry name" value="tRNA_adenylyltransferase"/>
</dbReference>
<dbReference type="GO" id="GO:0004810">
    <property type="term" value="F:CCA tRNA nucleotidyltransferase activity"/>
    <property type="evidence" value="ECO:0007669"/>
    <property type="project" value="UniProtKB-EC"/>
</dbReference>
<name>F8B0T6_9ACTN</name>
<dbReference type="SMART" id="SM00471">
    <property type="entry name" value="HDc"/>
    <property type="match status" value="1"/>
</dbReference>
<evidence type="ECO:0000256" key="12">
    <source>
        <dbReference type="SAM" id="MobiDB-lite"/>
    </source>
</evidence>
<evidence type="ECO:0000259" key="13">
    <source>
        <dbReference type="SMART" id="SM00471"/>
    </source>
</evidence>
<dbReference type="EMBL" id="CP002801">
    <property type="protein sequence ID" value="AEH11782.1"/>
    <property type="molecule type" value="Genomic_DNA"/>
</dbReference>
<dbReference type="InterPro" id="IPR002646">
    <property type="entry name" value="PolA_pol_head_dom"/>
</dbReference>
<dbReference type="InterPro" id="IPR006674">
    <property type="entry name" value="HD_domain"/>
</dbReference>
<dbReference type="Gene3D" id="1.10.3090.10">
    <property type="entry name" value="cca-adding enzyme, domain 2"/>
    <property type="match status" value="1"/>
</dbReference>
<evidence type="ECO:0000256" key="11">
    <source>
        <dbReference type="SAM" id="Coils"/>
    </source>
</evidence>
<dbReference type="NCBIfam" id="TIGR02692">
    <property type="entry name" value="tRNA_CCA_actino"/>
    <property type="match status" value="1"/>
</dbReference>
<dbReference type="PANTHER" id="PTHR47545:SF1">
    <property type="entry name" value="MULTIFUNCTIONAL CCA PROTEIN"/>
    <property type="match status" value="1"/>
</dbReference>
<dbReference type="Proteomes" id="UP000001549">
    <property type="component" value="Chromosome"/>
</dbReference>
<dbReference type="GO" id="GO:0008033">
    <property type="term" value="P:tRNA processing"/>
    <property type="evidence" value="ECO:0007669"/>
    <property type="project" value="UniProtKB-KW"/>
</dbReference>
<evidence type="ECO:0000256" key="5">
    <source>
        <dbReference type="ARBA" id="ARBA00022723"/>
    </source>
</evidence>
<dbReference type="GO" id="GO:0005524">
    <property type="term" value="F:ATP binding"/>
    <property type="evidence" value="ECO:0007669"/>
    <property type="project" value="UniProtKB-KW"/>
</dbReference>
<feature type="domain" description="HD/PDEase" evidence="13">
    <location>
        <begin position="264"/>
        <end position="435"/>
    </location>
</feature>
<dbReference type="HOGENOM" id="CLU_015961_6_1_11"/>
<keyword evidence="6" id="KW-0547">Nucleotide-binding</keyword>
<protein>
    <submittedName>
        <fullName evidence="14">Polynucleotide adenylyltransferase/metal dependent phosphohydrolase</fullName>
        <ecNumber evidence="14">2.7.7.72</ecNumber>
    </submittedName>
</protein>
<feature type="compositionally biased region" description="Pro residues" evidence="12">
    <location>
        <begin position="527"/>
        <end position="539"/>
    </location>
</feature>
<dbReference type="EC" id="2.7.7.72" evidence="14"/>
<dbReference type="GO" id="GO:0046872">
    <property type="term" value="F:metal ion binding"/>
    <property type="evidence" value="ECO:0007669"/>
    <property type="project" value="UniProtKB-KW"/>
</dbReference>
<evidence type="ECO:0000256" key="2">
    <source>
        <dbReference type="ARBA" id="ARBA00022679"/>
    </source>
</evidence>
<feature type="compositionally biased region" description="Low complexity" evidence="12">
    <location>
        <begin position="498"/>
        <end position="526"/>
    </location>
</feature>
<dbReference type="NCBIfam" id="TIGR00277">
    <property type="entry name" value="HDIG"/>
    <property type="match status" value="1"/>
</dbReference>
<dbReference type="InterPro" id="IPR043519">
    <property type="entry name" value="NT_sf"/>
</dbReference>
<evidence type="ECO:0000256" key="10">
    <source>
        <dbReference type="ARBA" id="ARBA00022884"/>
    </source>
</evidence>
<keyword evidence="7" id="KW-0692">RNA repair</keyword>
<dbReference type="Gene3D" id="3.30.460.10">
    <property type="entry name" value="Beta Polymerase, domain 2"/>
    <property type="match status" value="1"/>
</dbReference>
<dbReference type="CDD" id="cd00077">
    <property type="entry name" value="HDc"/>
    <property type="match status" value="1"/>
</dbReference>
<proteinExistence type="predicted"/>
<evidence type="ECO:0000256" key="4">
    <source>
        <dbReference type="ARBA" id="ARBA00022695"/>
    </source>
</evidence>